<evidence type="ECO:0000313" key="8">
    <source>
        <dbReference type="EMBL" id="KAF2634094.1"/>
    </source>
</evidence>
<dbReference type="AlphaFoldDB" id="A0A6A6RJE5"/>
<dbReference type="GO" id="GO:0034982">
    <property type="term" value="P:mitochondrial protein processing"/>
    <property type="evidence" value="ECO:0007669"/>
    <property type="project" value="TreeGrafter"/>
</dbReference>
<comment type="cofactor">
    <cofactor evidence="6">
        <name>Zn(2+)</name>
        <dbReference type="ChEBI" id="CHEBI:29105"/>
    </cofactor>
    <text evidence="6">Binds 1 zinc ion per subunit.</text>
</comment>
<evidence type="ECO:0000313" key="9">
    <source>
        <dbReference type="Proteomes" id="UP000799753"/>
    </source>
</evidence>
<proteinExistence type="inferred from homology"/>
<feature type="domain" description="Peptidase M48" evidence="7">
    <location>
        <begin position="124"/>
        <end position="300"/>
    </location>
</feature>
<keyword evidence="4 6" id="KW-0862">Zinc</keyword>
<evidence type="ECO:0000256" key="2">
    <source>
        <dbReference type="ARBA" id="ARBA00022723"/>
    </source>
</evidence>
<name>A0A6A6RJE5_9PLEO</name>
<keyword evidence="9" id="KW-1185">Reference proteome</keyword>
<dbReference type="InterPro" id="IPR051156">
    <property type="entry name" value="Mito/Outer_Membr_Metalloprot"/>
</dbReference>
<evidence type="ECO:0000256" key="1">
    <source>
        <dbReference type="ARBA" id="ARBA00022670"/>
    </source>
</evidence>
<dbReference type="PANTHER" id="PTHR22726:SF1">
    <property type="entry name" value="METALLOENDOPEPTIDASE OMA1, MITOCHONDRIAL"/>
    <property type="match status" value="1"/>
</dbReference>
<dbReference type="GO" id="GO:0004222">
    <property type="term" value="F:metalloendopeptidase activity"/>
    <property type="evidence" value="ECO:0007669"/>
    <property type="project" value="InterPro"/>
</dbReference>
<keyword evidence="5 6" id="KW-0482">Metalloprotease</keyword>
<dbReference type="CDD" id="cd07331">
    <property type="entry name" value="M48C_Oma1_like"/>
    <property type="match status" value="1"/>
</dbReference>
<dbReference type="Pfam" id="PF01435">
    <property type="entry name" value="Peptidase_M48"/>
    <property type="match status" value="1"/>
</dbReference>
<comment type="similarity">
    <text evidence="6">Belongs to the peptidase M48 family.</text>
</comment>
<dbReference type="OrthoDB" id="7464992at2759"/>
<keyword evidence="3 6" id="KW-0378">Hydrolase</keyword>
<dbReference type="Gene3D" id="3.30.2010.10">
    <property type="entry name" value="Metalloproteases ('zincins'), catalytic domain"/>
    <property type="match status" value="1"/>
</dbReference>
<evidence type="ECO:0000256" key="5">
    <source>
        <dbReference type="ARBA" id="ARBA00023049"/>
    </source>
</evidence>
<keyword evidence="1 6" id="KW-0645">Protease</keyword>
<accession>A0A6A6RJE5</accession>
<dbReference type="GO" id="GO:0005743">
    <property type="term" value="C:mitochondrial inner membrane"/>
    <property type="evidence" value="ECO:0007669"/>
    <property type="project" value="TreeGrafter"/>
</dbReference>
<dbReference type="PANTHER" id="PTHR22726">
    <property type="entry name" value="METALLOENDOPEPTIDASE OMA1"/>
    <property type="match status" value="1"/>
</dbReference>
<evidence type="ECO:0000256" key="6">
    <source>
        <dbReference type="RuleBase" id="RU003983"/>
    </source>
</evidence>
<dbReference type="EMBL" id="MU006869">
    <property type="protein sequence ID" value="KAF2634094.1"/>
    <property type="molecule type" value="Genomic_DNA"/>
</dbReference>
<dbReference type="Proteomes" id="UP000799753">
    <property type="component" value="Unassembled WGS sequence"/>
</dbReference>
<keyword evidence="2" id="KW-0479">Metal-binding</keyword>
<gene>
    <name evidence="8" type="ORF">P280DRAFT_335547</name>
</gene>
<dbReference type="GO" id="GO:0046872">
    <property type="term" value="F:metal ion binding"/>
    <property type="evidence" value="ECO:0007669"/>
    <property type="project" value="UniProtKB-KW"/>
</dbReference>
<evidence type="ECO:0000256" key="4">
    <source>
        <dbReference type="ARBA" id="ARBA00022833"/>
    </source>
</evidence>
<evidence type="ECO:0000259" key="7">
    <source>
        <dbReference type="Pfam" id="PF01435"/>
    </source>
</evidence>
<protein>
    <recommendedName>
        <fullName evidence="7">Peptidase M48 domain-containing protein</fullName>
    </recommendedName>
</protein>
<sequence length="333" mass="37577">MFRSGFRAFRPVFRRPVQSNNVQSRAYRQQRFGDSRPRAGWRNFALAGLTQWAAKPTFYRDVGVITAGAGGFYLYNLEEVPVSGRRRFNCVSPNLEAWLGKRAVNGVKEEYKGKFLPASDPRVRQVKNVLQRLLPYVKSEGLSDVEWEVNVIDSPEMNAFVAPGGKVFVFTGILPLCRDENGIAAVLGHEIAHVVARHSAERLSQSPLVLLGALLLTSIDFSLYTSIMLLNVFLSWPGSRKQEAEADYIGLLMMAEGCYRPEAAMEFWSRMNKQAVHQAPPELLSTHPSDRNREEKIREWLPQAHQKAESSDCYDTMNYAGQFAKTLGGSWWA</sequence>
<dbReference type="GO" id="GO:0006515">
    <property type="term" value="P:protein quality control for misfolded or incompletely synthesized proteins"/>
    <property type="evidence" value="ECO:0007669"/>
    <property type="project" value="TreeGrafter"/>
</dbReference>
<organism evidence="8 9">
    <name type="scientific">Massarina eburnea CBS 473.64</name>
    <dbReference type="NCBI Taxonomy" id="1395130"/>
    <lineage>
        <taxon>Eukaryota</taxon>
        <taxon>Fungi</taxon>
        <taxon>Dikarya</taxon>
        <taxon>Ascomycota</taxon>
        <taxon>Pezizomycotina</taxon>
        <taxon>Dothideomycetes</taxon>
        <taxon>Pleosporomycetidae</taxon>
        <taxon>Pleosporales</taxon>
        <taxon>Massarineae</taxon>
        <taxon>Massarinaceae</taxon>
        <taxon>Massarina</taxon>
    </lineage>
</organism>
<dbReference type="InterPro" id="IPR001915">
    <property type="entry name" value="Peptidase_M48"/>
</dbReference>
<reference evidence="8" key="1">
    <citation type="journal article" date="2020" name="Stud. Mycol.">
        <title>101 Dothideomycetes genomes: a test case for predicting lifestyles and emergence of pathogens.</title>
        <authorList>
            <person name="Haridas S."/>
            <person name="Albert R."/>
            <person name="Binder M."/>
            <person name="Bloem J."/>
            <person name="Labutti K."/>
            <person name="Salamov A."/>
            <person name="Andreopoulos B."/>
            <person name="Baker S."/>
            <person name="Barry K."/>
            <person name="Bills G."/>
            <person name="Bluhm B."/>
            <person name="Cannon C."/>
            <person name="Castanera R."/>
            <person name="Culley D."/>
            <person name="Daum C."/>
            <person name="Ezra D."/>
            <person name="Gonzalez J."/>
            <person name="Henrissat B."/>
            <person name="Kuo A."/>
            <person name="Liang C."/>
            <person name="Lipzen A."/>
            <person name="Lutzoni F."/>
            <person name="Magnuson J."/>
            <person name="Mondo S."/>
            <person name="Nolan M."/>
            <person name="Ohm R."/>
            <person name="Pangilinan J."/>
            <person name="Park H.-J."/>
            <person name="Ramirez L."/>
            <person name="Alfaro M."/>
            <person name="Sun H."/>
            <person name="Tritt A."/>
            <person name="Yoshinaga Y."/>
            <person name="Zwiers L.-H."/>
            <person name="Turgeon B."/>
            <person name="Goodwin S."/>
            <person name="Spatafora J."/>
            <person name="Crous P."/>
            <person name="Grigoriev I."/>
        </authorList>
    </citation>
    <scope>NUCLEOTIDE SEQUENCE</scope>
    <source>
        <strain evidence="8">CBS 473.64</strain>
    </source>
</reference>
<evidence type="ECO:0000256" key="3">
    <source>
        <dbReference type="ARBA" id="ARBA00022801"/>
    </source>
</evidence>